<dbReference type="GO" id="GO:0016405">
    <property type="term" value="F:CoA-ligase activity"/>
    <property type="evidence" value="ECO:0007669"/>
    <property type="project" value="UniProtKB-ARBA"/>
</dbReference>
<comment type="caution">
    <text evidence="7">The sequence shown here is derived from an EMBL/GenBank/DDBJ whole genome shotgun (WGS) entry which is preliminary data.</text>
</comment>
<feature type="domain" description="AMP-binding enzyme C-terminal" evidence="6">
    <location>
        <begin position="464"/>
        <end position="542"/>
    </location>
</feature>
<dbReference type="GO" id="GO:0004321">
    <property type="term" value="F:fatty-acyl-CoA synthase activity"/>
    <property type="evidence" value="ECO:0007669"/>
    <property type="project" value="TreeGrafter"/>
</dbReference>
<protein>
    <submittedName>
        <fullName evidence="7">AMP-binding protein</fullName>
    </submittedName>
</protein>
<dbReference type="GO" id="GO:0015645">
    <property type="term" value="F:fatty acid ligase activity"/>
    <property type="evidence" value="ECO:0007669"/>
    <property type="project" value="TreeGrafter"/>
</dbReference>
<evidence type="ECO:0000259" key="6">
    <source>
        <dbReference type="Pfam" id="PF13193"/>
    </source>
</evidence>
<gene>
    <name evidence="7" type="ORF">H8706_09915</name>
</gene>
<dbReference type="PROSITE" id="PS00455">
    <property type="entry name" value="AMP_BINDING"/>
    <property type="match status" value="1"/>
</dbReference>
<dbReference type="SUPFAM" id="SSF56801">
    <property type="entry name" value="Acetyl-CoA synthetase-like"/>
    <property type="match status" value="1"/>
</dbReference>
<dbReference type="GO" id="GO:0006637">
    <property type="term" value="P:acyl-CoA metabolic process"/>
    <property type="evidence" value="ECO:0007669"/>
    <property type="project" value="TreeGrafter"/>
</dbReference>
<keyword evidence="8" id="KW-1185">Reference proteome</keyword>
<name>A0A926ITJ7_9FIRM</name>
<evidence type="ECO:0000313" key="7">
    <source>
        <dbReference type="EMBL" id="MBC8597181.1"/>
    </source>
</evidence>
<evidence type="ECO:0000256" key="3">
    <source>
        <dbReference type="ARBA" id="ARBA00022741"/>
    </source>
</evidence>
<sequence>MNLLNKFLDRTEFDSYEDFYENYNLKYNDDFNFGFDVVDEYARICPEKQALVWCDDEGRERKFNYGELSKYTNKTANYFKSLGIKKGDMVMLILKRHYEFWFSIIALHKLGAVTIPATHLLTKKDVVYRCNSAKIKMIVCADDDVVTKHIEDSLAESPTVKAIVVDRGEKEGWHSFEKGVEAASDVFERPTGDEKTSVKDTMLLYFTSGTTGEPKMVCHNFAYPLGHIPTAAYWHNVKDDGLHLTVADTGWGKAVWGKLYGQMIAGTGIFIYDYSSRFEPSDLLKMVEKYQITTFCAPPTIYRFFIKADLTKFNLSSLTHCTTAGEALNPEVYKKFLEATGLKLYEGFGQTESCLSLATYKWETPHTGSMGKPSPYYKAYLLNDEGEVCDPGQTGEIVFDMSDGAPIGVFSGYLYDEEKTKEVLDGKYYHTGDLAWCDEDGFYWYVGRVDDVIKSSGYRIGPFEVESALMEHPAVFETAITAVPDEIRGQVVKATIVLAKGYTPSDELVKELQNHVKRTTAPYKYPRIIEFADELPKTISGKIRRVELREKDNKKK</sequence>
<dbReference type="PANTHER" id="PTHR43605:SF10">
    <property type="entry name" value="ACYL-COA SYNTHETASE MEDIUM CHAIN FAMILY MEMBER 3"/>
    <property type="match status" value="1"/>
</dbReference>
<evidence type="ECO:0000256" key="4">
    <source>
        <dbReference type="ARBA" id="ARBA00022840"/>
    </source>
</evidence>
<keyword evidence="4" id="KW-0067">ATP-binding</keyword>
<dbReference type="RefSeq" id="WP_262432501.1">
    <property type="nucleotide sequence ID" value="NZ_JACRTE010000016.1"/>
</dbReference>
<organism evidence="7 8">
    <name type="scientific">Qingrenia yutianensis</name>
    <dbReference type="NCBI Taxonomy" id="2763676"/>
    <lineage>
        <taxon>Bacteria</taxon>
        <taxon>Bacillati</taxon>
        <taxon>Bacillota</taxon>
        <taxon>Clostridia</taxon>
        <taxon>Eubacteriales</taxon>
        <taxon>Oscillospiraceae</taxon>
        <taxon>Qingrenia</taxon>
    </lineage>
</organism>
<feature type="domain" description="AMP-dependent synthetase/ligase" evidence="5">
    <location>
        <begin position="40"/>
        <end position="414"/>
    </location>
</feature>
<evidence type="ECO:0000313" key="8">
    <source>
        <dbReference type="Proteomes" id="UP000647416"/>
    </source>
</evidence>
<keyword evidence="3" id="KW-0547">Nucleotide-binding</keyword>
<dbReference type="InterPro" id="IPR051087">
    <property type="entry name" value="Mitochondrial_ACSM"/>
</dbReference>
<dbReference type="InterPro" id="IPR020845">
    <property type="entry name" value="AMP-binding_CS"/>
</dbReference>
<dbReference type="AlphaFoldDB" id="A0A926ITJ7"/>
<dbReference type="GO" id="GO:0005524">
    <property type="term" value="F:ATP binding"/>
    <property type="evidence" value="ECO:0007669"/>
    <property type="project" value="UniProtKB-KW"/>
</dbReference>
<dbReference type="PANTHER" id="PTHR43605">
    <property type="entry name" value="ACYL-COENZYME A SYNTHETASE"/>
    <property type="match status" value="1"/>
</dbReference>
<evidence type="ECO:0000259" key="5">
    <source>
        <dbReference type="Pfam" id="PF00501"/>
    </source>
</evidence>
<reference evidence="7" key="1">
    <citation type="submission" date="2020-08" db="EMBL/GenBank/DDBJ databases">
        <title>Genome public.</title>
        <authorList>
            <person name="Liu C."/>
            <person name="Sun Q."/>
        </authorList>
    </citation>
    <scope>NUCLEOTIDE SEQUENCE</scope>
    <source>
        <strain evidence="7">NSJ-50</strain>
    </source>
</reference>
<dbReference type="Gene3D" id="3.40.50.12780">
    <property type="entry name" value="N-terminal domain of ligase-like"/>
    <property type="match status" value="1"/>
</dbReference>
<keyword evidence="2" id="KW-0436">Ligase</keyword>
<dbReference type="Pfam" id="PF13193">
    <property type="entry name" value="AMP-binding_C"/>
    <property type="match status" value="1"/>
</dbReference>
<dbReference type="Proteomes" id="UP000647416">
    <property type="component" value="Unassembled WGS sequence"/>
</dbReference>
<dbReference type="Pfam" id="PF00501">
    <property type="entry name" value="AMP-binding"/>
    <property type="match status" value="1"/>
</dbReference>
<dbReference type="InterPro" id="IPR042099">
    <property type="entry name" value="ANL_N_sf"/>
</dbReference>
<evidence type="ECO:0000256" key="2">
    <source>
        <dbReference type="ARBA" id="ARBA00022598"/>
    </source>
</evidence>
<dbReference type="InterPro" id="IPR000873">
    <property type="entry name" value="AMP-dep_synth/lig_dom"/>
</dbReference>
<dbReference type="FunFam" id="3.30.300.30:FF:000005">
    <property type="entry name" value="Acyl-coenzyme A synthetase ACSM5, mitochondrial"/>
    <property type="match status" value="1"/>
</dbReference>
<dbReference type="InterPro" id="IPR025110">
    <property type="entry name" value="AMP-bd_C"/>
</dbReference>
<dbReference type="EMBL" id="JACRTE010000016">
    <property type="protein sequence ID" value="MBC8597181.1"/>
    <property type="molecule type" value="Genomic_DNA"/>
</dbReference>
<evidence type="ECO:0000256" key="1">
    <source>
        <dbReference type="ARBA" id="ARBA00006432"/>
    </source>
</evidence>
<comment type="similarity">
    <text evidence="1">Belongs to the ATP-dependent AMP-binding enzyme family.</text>
</comment>
<dbReference type="GO" id="GO:0006633">
    <property type="term" value="P:fatty acid biosynthetic process"/>
    <property type="evidence" value="ECO:0007669"/>
    <property type="project" value="TreeGrafter"/>
</dbReference>
<accession>A0A926ITJ7</accession>
<dbReference type="Gene3D" id="3.30.300.30">
    <property type="match status" value="1"/>
</dbReference>
<dbReference type="InterPro" id="IPR045851">
    <property type="entry name" value="AMP-bd_C_sf"/>
</dbReference>
<proteinExistence type="inferred from homology"/>